<dbReference type="InterPro" id="IPR013783">
    <property type="entry name" value="Ig-like_fold"/>
</dbReference>
<protein>
    <submittedName>
        <fullName evidence="1">CAZy families GH3 protein</fullName>
    </submittedName>
</protein>
<dbReference type="EMBL" id="KF116488">
    <property type="protein sequence ID" value="AIA83733.1"/>
    <property type="molecule type" value="Genomic_DNA"/>
</dbReference>
<feature type="non-terminal residue" evidence="1">
    <location>
        <position position="78"/>
    </location>
</feature>
<sequence>MPSGSDLQKDSDIELTFSCTNTGTKAGKDVMEIYYTAPYIDGEIEKSSINLVQYAKTAEIDPGQTQTDIVVDVSAYDM</sequence>
<proteinExistence type="predicted"/>
<reference evidence="1" key="1">
    <citation type="journal article" date="2013" name="Environ. Microbiol.">
        <title>Seasonally variable intestinal metagenomes of the red palm weevil (Rhynchophorus ferrugineus).</title>
        <authorList>
            <person name="Jia S."/>
            <person name="Zhang X."/>
            <person name="Zhang G."/>
            <person name="Yin A."/>
            <person name="Zhang S."/>
            <person name="Li F."/>
            <person name="Wang L."/>
            <person name="Zhao D."/>
            <person name="Yun Q."/>
            <person name="Tala"/>
            <person name="Wang J."/>
            <person name="Sun G."/>
            <person name="Baabdullah M."/>
            <person name="Yu X."/>
            <person name="Hu S."/>
            <person name="Al-Mssallem I.S."/>
            <person name="Yu J."/>
        </authorList>
    </citation>
    <scope>NUCLEOTIDE SEQUENCE</scope>
</reference>
<evidence type="ECO:0000313" key="1">
    <source>
        <dbReference type="EMBL" id="AIA83733.1"/>
    </source>
</evidence>
<accession>A0A060BI92</accession>
<dbReference type="AlphaFoldDB" id="A0A060BI92"/>
<dbReference type="Gene3D" id="2.60.40.10">
    <property type="entry name" value="Immunoglobulins"/>
    <property type="match status" value="1"/>
</dbReference>
<organism evidence="1">
    <name type="scientific">uncultured Butyrivibrio sp</name>
    <dbReference type="NCBI Taxonomy" id="370801"/>
    <lineage>
        <taxon>Bacteria</taxon>
        <taxon>Bacillati</taxon>
        <taxon>Bacillota</taxon>
        <taxon>Clostridia</taxon>
        <taxon>Lachnospirales</taxon>
        <taxon>Lachnospiraceae</taxon>
        <taxon>Butyrivibrio</taxon>
        <taxon>environmental samples</taxon>
    </lineage>
</organism>
<name>A0A060BI92_9FIRM</name>